<protein>
    <recommendedName>
        <fullName evidence="1">Cytochrome b5 heme-binding domain-containing protein</fullName>
    </recommendedName>
</protein>
<evidence type="ECO:0000313" key="3">
    <source>
        <dbReference type="Proteomes" id="UP000230423"/>
    </source>
</evidence>
<keyword evidence="3" id="KW-1185">Reference proteome</keyword>
<dbReference type="Gene3D" id="3.10.120.10">
    <property type="entry name" value="Cytochrome b5-like heme/steroid binding domain"/>
    <property type="match status" value="1"/>
</dbReference>
<dbReference type="SUPFAM" id="SSF55856">
    <property type="entry name" value="Cytochrome b5-like heme/steroid binding domain"/>
    <property type="match status" value="1"/>
</dbReference>
<evidence type="ECO:0000313" key="2">
    <source>
        <dbReference type="EMBL" id="PIO70425.1"/>
    </source>
</evidence>
<name>A0A2G9UJJ7_TELCI</name>
<organism evidence="2 3">
    <name type="scientific">Teladorsagia circumcincta</name>
    <name type="common">Brown stomach worm</name>
    <name type="synonym">Ostertagia circumcincta</name>
    <dbReference type="NCBI Taxonomy" id="45464"/>
    <lineage>
        <taxon>Eukaryota</taxon>
        <taxon>Metazoa</taxon>
        <taxon>Ecdysozoa</taxon>
        <taxon>Nematoda</taxon>
        <taxon>Chromadorea</taxon>
        <taxon>Rhabditida</taxon>
        <taxon>Rhabditina</taxon>
        <taxon>Rhabditomorpha</taxon>
        <taxon>Strongyloidea</taxon>
        <taxon>Trichostrongylidae</taxon>
        <taxon>Teladorsagia</taxon>
    </lineage>
</organism>
<dbReference type="Proteomes" id="UP000230423">
    <property type="component" value="Unassembled WGS sequence"/>
</dbReference>
<proteinExistence type="predicted"/>
<dbReference type="OrthoDB" id="2204368at2759"/>
<evidence type="ECO:0000259" key="1">
    <source>
        <dbReference type="Pfam" id="PF00173"/>
    </source>
</evidence>
<sequence>MFLMDHLVFINHTTLAISIGGRSTMGLEKDSNQNEAERPLLLLLKGRVYDVAQFAPKHPGGEK</sequence>
<feature type="domain" description="Cytochrome b5 heme-binding" evidence="1">
    <location>
        <begin position="33"/>
        <end position="62"/>
    </location>
</feature>
<accession>A0A2G9UJJ7</accession>
<dbReference type="InterPro" id="IPR001199">
    <property type="entry name" value="Cyt_B5-like_heme/steroid-bd"/>
</dbReference>
<feature type="non-terminal residue" evidence="2">
    <location>
        <position position="63"/>
    </location>
</feature>
<gene>
    <name evidence="2" type="ORF">TELCIR_07730</name>
</gene>
<dbReference type="AlphaFoldDB" id="A0A2G9UJJ7"/>
<dbReference type="EMBL" id="KZ346271">
    <property type="protein sequence ID" value="PIO70425.1"/>
    <property type="molecule type" value="Genomic_DNA"/>
</dbReference>
<dbReference type="Pfam" id="PF00173">
    <property type="entry name" value="Cyt-b5"/>
    <property type="match status" value="1"/>
</dbReference>
<dbReference type="InterPro" id="IPR036400">
    <property type="entry name" value="Cyt_B5-like_heme/steroid_sf"/>
</dbReference>
<reference evidence="2 3" key="1">
    <citation type="submission" date="2015-09" db="EMBL/GenBank/DDBJ databases">
        <title>Draft genome of the parasitic nematode Teladorsagia circumcincta isolate WARC Sus (inbred).</title>
        <authorList>
            <person name="Mitreva M."/>
        </authorList>
    </citation>
    <scope>NUCLEOTIDE SEQUENCE [LARGE SCALE GENOMIC DNA]</scope>
    <source>
        <strain evidence="2 3">S</strain>
    </source>
</reference>